<dbReference type="SUPFAM" id="SSF111331">
    <property type="entry name" value="NAD kinase/diacylglycerol kinase-like"/>
    <property type="match status" value="1"/>
</dbReference>
<proteinExistence type="predicted"/>
<evidence type="ECO:0000313" key="7">
    <source>
        <dbReference type="Proteomes" id="UP001597371"/>
    </source>
</evidence>
<gene>
    <name evidence="6" type="ORF">ACFSKQ_09925</name>
</gene>
<evidence type="ECO:0000256" key="2">
    <source>
        <dbReference type="ARBA" id="ARBA00022741"/>
    </source>
</evidence>
<dbReference type="GO" id="GO:0016301">
    <property type="term" value="F:kinase activity"/>
    <property type="evidence" value="ECO:0007669"/>
    <property type="project" value="UniProtKB-KW"/>
</dbReference>
<dbReference type="Gene3D" id="2.60.200.40">
    <property type="match status" value="1"/>
</dbReference>
<keyword evidence="1 6" id="KW-0808">Transferase</keyword>
<dbReference type="Gene3D" id="3.40.50.10330">
    <property type="entry name" value="Probable inorganic polyphosphate/atp-NAD kinase, domain 1"/>
    <property type="match status" value="1"/>
</dbReference>
<keyword evidence="2" id="KW-0547">Nucleotide-binding</keyword>
<dbReference type="PANTHER" id="PTHR12358">
    <property type="entry name" value="SPHINGOSINE KINASE"/>
    <property type="match status" value="1"/>
</dbReference>
<dbReference type="Pfam" id="PF19279">
    <property type="entry name" value="YegS_C"/>
    <property type="match status" value="1"/>
</dbReference>
<keyword evidence="3 6" id="KW-0418">Kinase</keyword>
<keyword evidence="7" id="KW-1185">Reference proteome</keyword>
<dbReference type="Pfam" id="PF00781">
    <property type="entry name" value="DAGK_cat"/>
    <property type="match status" value="1"/>
</dbReference>
<evidence type="ECO:0000259" key="5">
    <source>
        <dbReference type="PROSITE" id="PS50146"/>
    </source>
</evidence>
<evidence type="ECO:0000256" key="4">
    <source>
        <dbReference type="ARBA" id="ARBA00022840"/>
    </source>
</evidence>
<dbReference type="InterPro" id="IPR005218">
    <property type="entry name" value="Diacylglycerol/lipid_kinase"/>
</dbReference>
<dbReference type="Proteomes" id="UP001597371">
    <property type="component" value="Unassembled WGS sequence"/>
</dbReference>
<protein>
    <submittedName>
        <fullName evidence="6">Lipid kinase</fullName>
        <ecNumber evidence="6">2.7.1.-</ecNumber>
    </submittedName>
</protein>
<dbReference type="EMBL" id="JBHUIJ010000012">
    <property type="protein sequence ID" value="MFD2237778.1"/>
    <property type="molecule type" value="Genomic_DNA"/>
</dbReference>
<dbReference type="EC" id="2.7.1.-" evidence="6"/>
<name>A0ABW5CPR5_9HYPH</name>
<dbReference type="RefSeq" id="WP_209736373.1">
    <property type="nucleotide sequence ID" value="NZ_CP072611.1"/>
</dbReference>
<comment type="caution">
    <text evidence="6">The sequence shown here is derived from an EMBL/GenBank/DDBJ whole genome shotgun (WGS) entry which is preliminary data.</text>
</comment>
<dbReference type="InterPro" id="IPR045540">
    <property type="entry name" value="YegS/DAGK_C"/>
</dbReference>
<dbReference type="InterPro" id="IPR001206">
    <property type="entry name" value="Diacylglycerol_kinase_cat_dom"/>
</dbReference>
<feature type="domain" description="DAGKc" evidence="5">
    <location>
        <begin position="9"/>
        <end position="133"/>
    </location>
</feature>
<evidence type="ECO:0000313" key="6">
    <source>
        <dbReference type="EMBL" id="MFD2237778.1"/>
    </source>
</evidence>
<dbReference type="PROSITE" id="PS50146">
    <property type="entry name" value="DAGK"/>
    <property type="match status" value="1"/>
</dbReference>
<dbReference type="PANTHER" id="PTHR12358:SF54">
    <property type="entry name" value="SPHINGOSINE KINASE RELATED PROTEIN"/>
    <property type="match status" value="1"/>
</dbReference>
<organism evidence="6 7">
    <name type="scientific">Aureimonas populi</name>
    <dbReference type="NCBI Taxonomy" id="1701758"/>
    <lineage>
        <taxon>Bacteria</taxon>
        <taxon>Pseudomonadati</taxon>
        <taxon>Pseudomonadota</taxon>
        <taxon>Alphaproteobacteria</taxon>
        <taxon>Hyphomicrobiales</taxon>
        <taxon>Aurantimonadaceae</taxon>
        <taxon>Aureimonas</taxon>
    </lineage>
</organism>
<reference evidence="7" key="1">
    <citation type="journal article" date="2019" name="Int. J. Syst. Evol. Microbiol.">
        <title>The Global Catalogue of Microorganisms (GCM) 10K type strain sequencing project: providing services to taxonomists for standard genome sequencing and annotation.</title>
        <authorList>
            <consortium name="The Broad Institute Genomics Platform"/>
            <consortium name="The Broad Institute Genome Sequencing Center for Infectious Disease"/>
            <person name="Wu L."/>
            <person name="Ma J."/>
        </authorList>
    </citation>
    <scope>NUCLEOTIDE SEQUENCE [LARGE SCALE GENOMIC DNA]</scope>
    <source>
        <strain evidence="7">ZS-35-S2</strain>
    </source>
</reference>
<accession>A0ABW5CPR5</accession>
<keyword evidence="4" id="KW-0067">ATP-binding</keyword>
<dbReference type="NCBIfam" id="TIGR00147">
    <property type="entry name" value="YegS/Rv2252/BmrU family lipid kinase"/>
    <property type="match status" value="1"/>
</dbReference>
<evidence type="ECO:0000256" key="1">
    <source>
        <dbReference type="ARBA" id="ARBA00022679"/>
    </source>
</evidence>
<dbReference type="InterPro" id="IPR017438">
    <property type="entry name" value="ATP-NAD_kinase_N"/>
</dbReference>
<dbReference type="InterPro" id="IPR016064">
    <property type="entry name" value="NAD/diacylglycerol_kinase_sf"/>
</dbReference>
<dbReference type="SMART" id="SM00046">
    <property type="entry name" value="DAGKc"/>
    <property type="match status" value="1"/>
</dbReference>
<dbReference type="InterPro" id="IPR050187">
    <property type="entry name" value="Lipid_Phosphate_FormReg"/>
</dbReference>
<evidence type="ECO:0000256" key="3">
    <source>
        <dbReference type="ARBA" id="ARBA00022777"/>
    </source>
</evidence>
<sequence>MIKEPGGEKLPRRALLLLNKRARSGGASIEGALGVLRRGLTLIEPSEGRPFEDLIREHRKSVDLVILGGGDGTLNTAARALMETRLPFGILPLGTANDLARTLGLPQNIEAVAEVIVRGNKRAIDLGEVNGRLYFNVASIGFSASLAKNLTAEAKKRWGKLGYGIAAFNLLRQSQPFTVQIEHDGRMETVRTVQISVGNGRYYGGGMAVEQSAAPDDGALDVYSLEIDHWWELLALAPALRRGTQGNSRKVRTFRTAELKVQTRRPHDVNTDGDISTTTPAHFRIHRRAVDVFVPGAPS</sequence>
<dbReference type="NCBIfam" id="NF009604">
    <property type="entry name" value="PRK13057.1"/>
    <property type="match status" value="1"/>
</dbReference>